<evidence type="ECO:0000256" key="7">
    <source>
        <dbReference type="PROSITE-ProRule" id="PRU01091"/>
    </source>
</evidence>
<evidence type="ECO:0000259" key="8">
    <source>
        <dbReference type="PROSITE" id="PS50110"/>
    </source>
</evidence>
<sequence length="228" mass="25951">MSTRVLIADDEAAIRNSIAYALKREHFTVETATDGRDALVRVEQFRPDVLVLDVMMPEMDGYEVCRRLEQRRGLGIVLLTARDDVIDRVLGLELGADDYVAKPFDIRELIARIKALARRVDRENAPPPLDEPRTLGPLTVQPASREARIDGQSLELTPKEFDLLLLLATHPGRVYTRDELLELVWGMDYLGETRTVDIHIQRLRKKLDPHQSLLQTVYGIGYRSEPQA</sequence>
<dbReference type="CDD" id="cd17574">
    <property type="entry name" value="REC_OmpR"/>
    <property type="match status" value="1"/>
</dbReference>
<dbReference type="PROSITE" id="PS50110">
    <property type="entry name" value="RESPONSE_REGULATORY"/>
    <property type="match status" value="1"/>
</dbReference>
<organism evidence="10 11">
    <name type="scientific">Paenibacillus hunanensis</name>
    <dbReference type="NCBI Taxonomy" id="539262"/>
    <lineage>
        <taxon>Bacteria</taxon>
        <taxon>Bacillati</taxon>
        <taxon>Bacillota</taxon>
        <taxon>Bacilli</taxon>
        <taxon>Bacillales</taxon>
        <taxon>Paenibacillaceae</taxon>
        <taxon>Paenibacillus</taxon>
    </lineage>
</organism>
<dbReference type="Pfam" id="PF00072">
    <property type="entry name" value="Response_reg"/>
    <property type="match status" value="1"/>
</dbReference>
<dbReference type="PANTHER" id="PTHR48111:SF1">
    <property type="entry name" value="TWO-COMPONENT RESPONSE REGULATOR ORR33"/>
    <property type="match status" value="1"/>
</dbReference>
<comment type="caution">
    <text evidence="10">The sequence shown here is derived from an EMBL/GenBank/DDBJ whole genome shotgun (WGS) entry which is preliminary data.</text>
</comment>
<evidence type="ECO:0000313" key="10">
    <source>
        <dbReference type="EMBL" id="MDR6242950.1"/>
    </source>
</evidence>
<keyword evidence="3" id="KW-0805">Transcription regulation</keyword>
<keyword evidence="2" id="KW-0902">Two-component regulatory system</keyword>
<dbReference type="Gene3D" id="1.10.10.10">
    <property type="entry name" value="Winged helix-like DNA-binding domain superfamily/Winged helix DNA-binding domain"/>
    <property type="match status" value="1"/>
</dbReference>
<dbReference type="Pfam" id="PF00486">
    <property type="entry name" value="Trans_reg_C"/>
    <property type="match status" value="1"/>
</dbReference>
<dbReference type="SUPFAM" id="SSF52172">
    <property type="entry name" value="CheY-like"/>
    <property type="match status" value="1"/>
</dbReference>
<keyword evidence="5" id="KW-0804">Transcription</keyword>
<dbReference type="EMBL" id="JAVDQH010000003">
    <property type="protein sequence ID" value="MDR6242950.1"/>
    <property type="molecule type" value="Genomic_DNA"/>
</dbReference>
<evidence type="ECO:0000256" key="5">
    <source>
        <dbReference type="ARBA" id="ARBA00023163"/>
    </source>
</evidence>
<feature type="domain" description="Response regulatory" evidence="8">
    <location>
        <begin position="4"/>
        <end position="117"/>
    </location>
</feature>
<dbReference type="InterPro" id="IPR016032">
    <property type="entry name" value="Sig_transdc_resp-reg_C-effctor"/>
</dbReference>
<dbReference type="InterPro" id="IPR001789">
    <property type="entry name" value="Sig_transdc_resp-reg_receiver"/>
</dbReference>
<dbReference type="PROSITE" id="PS51755">
    <property type="entry name" value="OMPR_PHOB"/>
    <property type="match status" value="1"/>
</dbReference>
<dbReference type="SUPFAM" id="SSF46894">
    <property type="entry name" value="C-terminal effector domain of the bipartite response regulators"/>
    <property type="match status" value="1"/>
</dbReference>
<proteinExistence type="predicted"/>
<dbReference type="InterPro" id="IPR011006">
    <property type="entry name" value="CheY-like_superfamily"/>
</dbReference>
<dbReference type="PANTHER" id="PTHR48111">
    <property type="entry name" value="REGULATOR OF RPOS"/>
    <property type="match status" value="1"/>
</dbReference>
<keyword evidence="1 6" id="KW-0597">Phosphoprotein</keyword>
<evidence type="ECO:0000256" key="6">
    <source>
        <dbReference type="PROSITE-ProRule" id="PRU00169"/>
    </source>
</evidence>
<dbReference type="InterPro" id="IPR036388">
    <property type="entry name" value="WH-like_DNA-bd_sf"/>
</dbReference>
<evidence type="ECO:0000256" key="3">
    <source>
        <dbReference type="ARBA" id="ARBA00023015"/>
    </source>
</evidence>
<keyword evidence="11" id="KW-1185">Reference proteome</keyword>
<evidence type="ECO:0000256" key="1">
    <source>
        <dbReference type="ARBA" id="ARBA00022553"/>
    </source>
</evidence>
<evidence type="ECO:0000256" key="2">
    <source>
        <dbReference type="ARBA" id="ARBA00023012"/>
    </source>
</evidence>
<accession>A0ABU1IUM1</accession>
<gene>
    <name evidence="10" type="ORF">JOC58_000835</name>
</gene>
<dbReference type="RefSeq" id="WP_188775571.1">
    <property type="nucleotide sequence ID" value="NZ_BMMB01000004.1"/>
</dbReference>
<dbReference type="SMART" id="SM00862">
    <property type="entry name" value="Trans_reg_C"/>
    <property type="match status" value="1"/>
</dbReference>
<feature type="DNA-binding region" description="OmpR/PhoB-type" evidence="7">
    <location>
        <begin position="130"/>
        <end position="226"/>
    </location>
</feature>
<evidence type="ECO:0000256" key="4">
    <source>
        <dbReference type="ARBA" id="ARBA00023125"/>
    </source>
</evidence>
<dbReference type="Proteomes" id="UP001185028">
    <property type="component" value="Unassembled WGS sequence"/>
</dbReference>
<dbReference type="SMART" id="SM00448">
    <property type="entry name" value="REC"/>
    <property type="match status" value="1"/>
</dbReference>
<dbReference type="InterPro" id="IPR039420">
    <property type="entry name" value="WalR-like"/>
</dbReference>
<name>A0ABU1IUM1_9BACL</name>
<keyword evidence="4 7" id="KW-0238">DNA-binding</keyword>
<dbReference type="Gene3D" id="6.10.250.690">
    <property type="match status" value="1"/>
</dbReference>
<reference evidence="10 11" key="1">
    <citation type="submission" date="2023-07" db="EMBL/GenBank/DDBJ databases">
        <title>Genomic Encyclopedia of Type Strains, Phase IV (KMG-IV): sequencing the most valuable type-strain genomes for metagenomic binning, comparative biology and taxonomic classification.</title>
        <authorList>
            <person name="Goeker M."/>
        </authorList>
    </citation>
    <scope>NUCLEOTIDE SEQUENCE [LARGE SCALE GENOMIC DNA]</scope>
    <source>
        <strain evidence="10 11">DSM 22170</strain>
    </source>
</reference>
<dbReference type="CDD" id="cd00383">
    <property type="entry name" value="trans_reg_C"/>
    <property type="match status" value="1"/>
</dbReference>
<dbReference type="InterPro" id="IPR001867">
    <property type="entry name" value="OmpR/PhoB-type_DNA-bd"/>
</dbReference>
<feature type="domain" description="OmpR/PhoB-type" evidence="9">
    <location>
        <begin position="130"/>
        <end position="226"/>
    </location>
</feature>
<evidence type="ECO:0000313" key="11">
    <source>
        <dbReference type="Proteomes" id="UP001185028"/>
    </source>
</evidence>
<protein>
    <submittedName>
        <fullName evidence="10">Two-component system alkaline phosphatase synthesis response regulator PhoP</fullName>
    </submittedName>
</protein>
<dbReference type="Gene3D" id="3.40.50.2300">
    <property type="match status" value="1"/>
</dbReference>
<evidence type="ECO:0000259" key="9">
    <source>
        <dbReference type="PROSITE" id="PS51755"/>
    </source>
</evidence>
<feature type="modified residue" description="4-aspartylphosphate" evidence="6">
    <location>
        <position position="53"/>
    </location>
</feature>